<protein>
    <recommendedName>
        <fullName evidence="4">Lipoprotein</fullName>
    </recommendedName>
</protein>
<evidence type="ECO:0000313" key="2">
    <source>
        <dbReference type="EMBL" id="CAI4030345.1"/>
    </source>
</evidence>
<dbReference type="AlphaFoldDB" id="A0AA86MWF8"/>
<sequence length="78" mass="8398">MIPLALWLLAGVGCGTIGSPIAPEDVGIGPRLQREQQAAKAKEQQAQERKFSAEESRQQPAVVPDEAELPPLRPIGTR</sequence>
<evidence type="ECO:0000256" key="1">
    <source>
        <dbReference type="SAM" id="MobiDB-lite"/>
    </source>
</evidence>
<evidence type="ECO:0000313" key="3">
    <source>
        <dbReference type="Proteomes" id="UP001179121"/>
    </source>
</evidence>
<dbReference type="Proteomes" id="UP001179121">
    <property type="component" value="Chromosome"/>
</dbReference>
<proteinExistence type="predicted"/>
<organism evidence="2 3">
    <name type="scientific">Nitrospira tepida</name>
    <dbReference type="NCBI Taxonomy" id="2973512"/>
    <lineage>
        <taxon>Bacteria</taxon>
        <taxon>Pseudomonadati</taxon>
        <taxon>Nitrospirota</taxon>
        <taxon>Nitrospiria</taxon>
        <taxon>Nitrospirales</taxon>
        <taxon>Nitrospiraceae</taxon>
        <taxon>Nitrospira</taxon>
    </lineage>
</organism>
<keyword evidence="3" id="KW-1185">Reference proteome</keyword>
<accession>A0AA86MWF8</accession>
<dbReference type="KEGG" id="nti:DNFV4_00773"/>
<reference evidence="2" key="1">
    <citation type="submission" date="2022-10" db="EMBL/GenBank/DDBJ databases">
        <authorList>
            <person name="Koch H."/>
        </authorList>
    </citation>
    <scope>NUCLEOTIDE SEQUENCE</scope>
    <source>
        <strain evidence="2">DNF</strain>
    </source>
</reference>
<name>A0AA86MWF8_9BACT</name>
<gene>
    <name evidence="2" type="ORF">DNFV4_00773</name>
</gene>
<dbReference type="EMBL" id="OX365700">
    <property type="protein sequence ID" value="CAI4030345.1"/>
    <property type="molecule type" value="Genomic_DNA"/>
</dbReference>
<evidence type="ECO:0008006" key="4">
    <source>
        <dbReference type="Google" id="ProtNLM"/>
    </source>
</evidence>
<feature type="compositionally biased region" description="Basic and acidic residues" evidence="1">
    <location>
        <begin position="40"/>
        <end position="57"/>
    </location>
</feature>
<feature type="region of interest" description="Disordered" evidence="1">
    <location>
        <begin position="33"/>
        <end position="78"/>
    </location>
</feature>